<evidence type="ECO:0000313" key="4">
    <source>
        <dbReference type="EMBL" id="KAG0719458.1"/>
    </source>
</evidence>
<dbReference type="FunFam" id="3.40.50.300:FF:000876">
    <property type="entry name" value="Mitochondrial GTPase 1"/>
    <property type="match status" value="1"/>
</dbReference>
<gene>
    <name evidence="4" type="primary">MTG1</name>
    <name evidence="4" type="ORF">GWK47_050422</name>
</gene>
<dbReference type="Proteomes" id="UP000770661">
    <property type="component" value="Unassembled WGS sequence"/>
</dbReference>
<evidence type="ECO:0000313" key="5">
    <source>
        <dbReference type="Proteomes" id="UP000770661"/>
    </source>
</evidence>
<dbReference type="Gene3D" id="3.40.50.300">
    <property type="entry name" value="P-loop containing nucleotide triphosphate hydrolases"/>
    <property type="match status" value="1"/>
</dbReference>
<dbReference type="GO" id="GO:0005739">
    <property type="term" value="C:mitochondrion"/>
    <property type="evidence" value="ECO:0007669"/>
    <property type="project" value="TreeGrafter"/>
</dbReference>
<evidence type="ECO:0000256" key="2">
    <source>
        <dbReference type="ARBA" id="ARBA00023134"/>
    </source>
</evidence>
<dbReference type="GO" id="GO:0032543">
    <property type="term" value="P:mitochondrial translation"/>
    <property type="evidence" value="ECO:0007669"/>
    <property type="project" value="TreeGrafter"/>
</dbReference>
<name>A0A8J4Y2M7_CHIOP</name>
<dbReference type="PANTHER" id="PTHR45782">
    <property type="entry name" value="MITOCHONDRIAL RIBOSOME-ASSOCIATED GTPASE 1"/>
    <property type="match status" value="1"/>
</dbReference>
<dbReference type="AlphaFoldDB" id="A0A8J4Y2M7"/>
<dbReference type="Pfam" id="PF01926">
    <property type="entry name" value="MMR_HSR1"/>
    <property type="match status" value="1"/>
</dbReference>
<dbReference type="SUPFAM" id="SSF52540">
    <property type="entry name" value="P-loop containing nucleoside triphosphate hydrolases"/>
    <property type="match status" value="1"/>
</dbReference>
<keyword evidence="1" id="KW-0547">Nucleotide-binding</keyword>
<reference evidence="4" key="1">
    <citation type="submission" date="2020-07" db="EMBL/GenBank/DDBJ databases">
        <title>The High-quality genome of the commercially important snow crab, Chionoecetes opilio.</title>
        <authorList>
            <person name="Jeong J.-H."/>
            <person name="Ryu S."/>
        </authorList>
    </citation>
    <scope>NUCLEOTIDE SEQUENCE</scope>
    <source>
        <strain evidence="4">MADBK_172401_WGS</strain>
        <tissue evidence="4">Digestive gland</tissue>
    </source>
</reference>
<proteinExistence type="predicted"/>
<keyword evidence="2" id="KW-0342">GTP-binding</keyword>
<dbReference type="GO" id="GO:0003924">
    <property type="term" value="F:GTPase activity"/>
    <property type="evidence" value="ECO:0007669"/>
    <property type="project" value="TreeGrafter"/>
</dbReference>
<dbReference type="EMBL" id="JACEEZ010014475">
    <property type="protein sequence ID" value="KAG0719458.1"/>
    <property type="molecule type" value="Genomic_DNA"/>
</dbReference>
<dbReference type="PANTHER" id="PTHR45782:SF4">
    <property type="entry name" value="MITOCHONDRIAL RIBOSOME-ASSOCIATED GTPASE 1"/>
    <property type="match status" value="1"/>
</dbReference>
<accession>A0A8J4Y2M7</accession>
<keyword evidence="5" id="KW-1185">Reference proteome</keyword>
<feature type="domain" description="G" evidence="3">
    <location>
        <begin position="146"/>
        <end position="189"/>
    </location>
</feature>
<evidence type="ECO:0000256" key="1">
    <source>
        <dbReference type="ARBA" id="ARBA00022741"/>
    </source>
</evidence>
<comment type="caution">
    <text evidence="4">The sequence shown here is derived from an EMBL/GenBank/DDBJ whole genome shotgun (WGS) entry which is preliminary data.</text>
</comment>
<dbReference type="InterPro" id="IPR027417">
    <property type="entry name" value="P-loop_NTPase"/>
</dbReference>
<dbReference type="CDD" id="cd01856">
    <property type="entry name" value="YlqF"/>
    <property type="match status" value="1"/>
</dbReference>
<dbReference type="GO" id="GO:0005525">
    <property type="term" value="F:GTP binding"/>
    <property type="evidence" value="ECO:0007669"/>
    <property type="project" value="UniProtKB-KW"/>
</dbReference>
<sequence length="200" mass="22279">MAAQVARHGVMMRQAFCVANHEAVNWFPGHMAKGLNQMQKKLSSVDCVVEVHDARIPISGRNPLFEKRLGVSTLKPHILVMNKMDLADTRHRQGVIRHYEQQGVADIIFTNCKRPDSPGVKSVVQKMASAIKGSERYNRSEETAYNVMVIGIPNVGKSSLINALRAKHIRRSKATRVGAMPGITLSVLEKIKCLMRLEGR</sequence>
<organism evidence="4 5">
    <name type="scientific">Chionoecetes opilio</name>
    <name type="common">Atlantic snow crab</name>
    <name type="synonym">Cancer opilio</name>
    <dbReference type="NCBI Taxonomy" id="41210"/>
    <lineage>
        <taxon>Eukaryota</taxon>
        <taxon>Metazoa</taxon>
        <taxon>Ecdysozoa</taxon>
        <taxon>Arthropoda</taxon>
        <taxon>Crustacea</taxon>
        <taxon>Multicrustacea</taxon>
        <taxon>Malacostraca</taxon>
        <taxon>Eumalacostraca</taxon>
        <taxon>Eucarida</taxon>
        <taxon>Decapoda</taxon>
        <taxon>Pleocyemata</taxon>
        <taxon>Brachyura</taxon>
        <taxon>Eubrachyura</taxon>
        <taxon>Majoidea</taxon>
        <taxon>Majidae</taxon>
        <taxon>Chionoecetes</taxon>
    </lineage>
</organism>
<evidence type="ECO:0000259" key="3">
    <source>
        <dbReference type="Pfam" id="PF01926"/>
    </source>
</evidence>
<dbReference type="OrthoDB" id="269151at2759"/>
<protein>
    <submittedName>
        <fullName evidence="4">Mitochondrial ribosome-associated GTPase 1</fullName>
    </submittedName>
</protein>
<dbReference type="InterPro" id="IPR006073">
    <property type="entry name" value="GTP-bd"/>
</dbReference>